<name>A0ABT7KZC8_9BACI</name>
<proteinExistence type="predicted"/>
<dbReference type="Proteomes" id="UP001229716">
    <property type="component" value="Unassembled WGS sequence"/>
</dbReference>
<gene>
    <name evidence="1" type="ORF">P6F46_28610</name>
</gene>
<sequence>MQALHDCLLLNENKKINVEDPIRIKKEILHLIKYGSVDIVSMAINIVIEISNSIPTFFDDSDYKILIKYSNCYLTSIIEDVEFLTRDDLNLLTSYANLVTYICNNQPKIVGKQFNEWKKYIRNNHLPEVRVCADFLQHT</sequence>
<dbReference type="EMBL" id="JASWHZ010000002">
    <property type="protein sequence ID" value="MDL2419473.1"/>
    <property type="molecule type" value="Genomic_DNA"/>
</dbReference>
<keyword evidence="1" id="KW-0614">Plasmid</keyword>
<evidence type="ECO:0000313" key="1">
    <source>
        <dbReference type="EMBL" id="MDL2419473.1"/>
    </source>
</evidence>
<evidence type="ECO:0008006" key="3">
    <source>
        <dbReference type="Google" id="ProtNLM"/>
    </source>
</evidence>
<comment type="caution">
    <text evidence="1">The sequence shown here is derived from an EMBL/GenBank/DDBJ whole genome shotgun (WGS) entry which is preliminary data.</text>
</comment>
<accession>A0ABT7KZC8</accession>
<evidence type="ECO:0000313" key="2">
    <source>
        <dbReference type="Proteomes" id="UP001229716"/>
    </source>
</evidence>
<keyword evidence="2" id="KW-1185">Reference proteome</keyword>
<geneLocation type="plasmid" evidence="1">
    <name>pBS01</name>
</geneLocation>
<organism evidence="1 2">
    <name type="scientific">Bacillus shihchuchen</name>
    <dbReference type="NCBI Taxonomy" id="3036942"/>
    <lineage>
        <taxon>Bacteria</taxon>
        <taxon>Bacillati</taxon>
        <taxon>Bacillota</taxon>
        <taxon>Bacilli</taxon>
        <taxon>Bacillales</taxon>
        <taxon>Bacillaceae</taxon>
        <taxon>Bacillus</taxon>
        <taxon>Bacillus cereus group</taxon>
    </lineage>
</organism>
<protein>
    <recommendedName>
        <fullName evidence="3">Immunity protein 30 domain-containing protein</fullName>
    </recommendedName>
</protein>
<reference evidence="1 2" key="1">
    <citation type="journal article" date="2023" name="Int. J. Mol. Sci.">
        <title>Pathogenicity and Genomic Characterization of a Novel Genospecies, Bacillus shihchuchen, of the Bacillus cereus Group Isolated from Chinese Softshell Turtle (Pelodiscus sinensis).</title>
        <authorList>
            <person name="Cheng L.W."/>
            <person name="Byadgi O.V."/>
            <person name="Tsai C.E."/>
            <person name="Wang P.C."/>
            <person name="Chen S.C."/>
        </authorList>
    </citation>
    <scope>NUCLEOTIDE SEQUENCE [LARGE SCALE GENOMIC DNA]</scope>
    <source>
        <strain evidence="1 2">QF108-045</strain>
    </source>
</reference>